<comment type="caution">
    <text evidence="2">The sequence shown here is derived from an EMBL/GenBank/DDBJ whole genome shotgun (WGS) entry which is preliminary data.</text>
</comment>
<dbReference type="InterPro" id="IPR012349">
    <property type="entry name" value="Split_barrel_FMN-bd"/>
</dbReference>
<evidence type="ECO:0000313" key="3">
    <source>
        <dbReference type="Proteomes" id="UP000301309"/>
    </source>
</evidence>
<dbReference type="EMBL" id="BJHW01000001">
    <property type="protein sequence ID" value="GDY57391.1"/>
    <property type="molecule type" value="Genomic_DNA"/>
</dbReference>
<accession>A0A4D4L722</accession>
<feature type="domain" description="Pyridoxamine 5'-phosphate oxidase N-terminal" evidence="1">
    <location>
        <begin position="3"/>
        <end position="43"/>
    </location>
</feature>
<dbReference type="InterPro" id="IPR011576">
    <property type="entry name" value="Pyridox_Oxase_N"/>
</dbReference>
<evidence type="ECO:0000313" key="2">
    <source>
        <dbReference type="EMBL" id="GDY57391.1"/>
    </source>
</evidence>
<dbReference type="Proteomes" id="UP000301309">
    <property type="component" value="Unassembled WGS sequence"/>
</dbReference>
<gene>
    <name evidence="2" type="ORF">SVIO_080140</name>
</gene>
<dbReference type="Gene3D" id="2.30.110.10">
    <property type="entry name" value="Electron Transport, Fmn-binding Protein, Chain A"/>
    <property type="match status" value="1"/>
</dbReference>
<dbReference type="SUPFAM" id="SSF50475">
    <property type="entry name" value="FMN-binding split barrel"/>
    <property type="match status" value="1"/>
</dbReference>
<sequence>MSDEELVAFEPARTATLATVRPDGRPHTAPVWFTLDRTAATPSHRSATS</sequence>
<keyword evidence="3" id="KW-1185">Reference proteome</keyword>
<evidence type="ECO:0000259" key="1">
    <source>
        <dbReference type="Pfam" id="PF01243"/>
    </source>
</evidence>
<protein>
    <recommendedName>
        <fullName evidence="1">Pyridoxamine 5'-phosphate oxidase N-terminal domain-containing protein</fullName>
    </recommendedName>
</protein>
<dbReference type="Pfam" id="PF01243">
    <property type="entry name" value="PNPOx_N"/>
    <property type="match status" value="1"/>
</dbReference>
<reference evidence="2 3" key="1">
    <citation type="journal article" date="2020" name="Int. J. Syst. Evol. Microbiol.">
        <title>Reclassification of Streptomyces castelarensis and Streptomyces sporoclivatus as later heterotypic synonyms of Streptomyces antimycoticus.</title>
        <authorList>
            <person name="Komaki H."/>
            <person name="Tamura T."/>
        </authorList>
    </citation>
    <scope>NUCLEOTIDE SEQUENCE [LARGE SCALE GENOMIC DNA]</scope>
    <source>
        <strain evidence="2 3">NBRC 13459</strain>
    </source>
</reference>
<proteinExistence type="predicted"/>
<dbReference type="AlphaFoldDB" id="A0A4D4L722"/>
<organism evidence="2 3">
    <name type="scientific">Streptomyces violaceusniger</name>
    <dbReference type="NCBI Taxonomy" id="68280"/>
    <lineage>
        <taxon>Bacteria</taxon>
        <taxon>Bacillati</taxon>
        <taxon>Actinomycetota</taxon>
        <taxon>Actinomycetes</taxon>
        <taxon>Kitasatosporales</taxon>
        <taxon>Streptomycetaceae</taxon>
        <taxon>Streptomyces</taxon>
        <taxon>Streptomyces violaceusniger group</taxon>
    </lineage>
</organism>
<name>A0A4D4L722_STRVO</name>